<proteinExistence type="predicted"/>
<evidence type="ECO:0000313" key="2">
    <source>
        <dbReference type="EMBL" id="SHH23000.1"/>
    </source>
</evidence>
<organism evidence="2 3">
    <name type="scientific">Chryseolinea serpens</name>
    <dbReference type="NCBI Taxonomy" id="947013"/>
    <lineage>
        <taxon>Bacteria</taxon>
        <taxon>Pseudomonadati</taxon>
        <taxon>Bacteroidota</taxon>
        <taxon>Cytophagia</taxon>
        <taxon>Cytophagales</taxon>
        <taxon>Fulvivirgaceae</taxon>
        <taxon>Chryseolinea</taxon>
    </lineage>
</organism>
<dbReference type="STRING" id="947013.SAMN04488109_3271"/>
<name>A0A1M5RA74_9BACT</name>
<feature type="domain" description="YHS" evidence="1">
    <location>
        <begin position="31"/>
        <end position="75"/>
    </location>
</feature>
<dbReference type="Pfam" id="PF04945">
    <property type="entry name" value="YHS"/>
    <property type="match status" value="1"/>
</dbReference>
<accession>A0A1M5RA74</accession>
<sequence>MALLLISASILGQVVEPVDKNKIANGGYDLVAYFTDNAAVKGKKEFTQELNGVKYQFASQEHKNLFKNDPEKYLPVCDGYCAWGVAEKGKKVPVNPETFKVIDNKLYLFFNGDFNGAPFNTLPEWNKNEQNLLTQLPVKWAKLKK</sequence>
<reference evidence="2 3" key="1">
    <citation type="submission" date="2016-11" db="EMBL/GenBank/DDBJ databases">
        <authorList>
            <person name="Jaros S."/>
            <person name="Januszkiewicz K."/>
            <person name="Wedrychowicz H."/>
        </authorList>
    </citation>
    <scope>NUCLEOTIDE SEQUENCE [LARGE SCALE GENOMIC DNA]</scope>
    <source>
        <strain evidence="2 3">DSM 24574</strain>
    </source>
</reference>
<dbReference type="InterPro" id="IPR007029">
    <property type="entry name" value="YHS_dom"/>
</dbReference>
<evidence type="ECO:0000259" key="1">
    <source>
        <dbReference type="Pfam" id="PF04945"/>
    </source>
</evidence>
<gene>
    <name evidence="2" type="ORF">SAMN04488109_3271</name>
</gene>
<evidence type="ECO:0000313" key="3">
    <source>
        <dbReference type="Proteomes" id="UP000184212"/>
    </source>
</evidence>
<protein>
    <submittedName>
        <fullName evidence="2">YHS domain-containing protein</fullName>
    </submittedName>
</protein>
<keyword evidence="3" id="KW-1185">Reference proteome</keyword>
<dbReference type="EMBL" id="FQWQ01000002">
    <property type="protein sequence ID" value="SHH23000.1"/>
    <property type="molecule type" value="Genomic_DNA"/>
</dbReference>
<dbReference type="Proteomes" id="UP000184212">
    <property type="component" value="Unassembled WGS sequence"/>
</dbReference>
<dbReference type="NCBIfam" id="NF041384">
    <property type="entry name" value="YHS_seleno_dom"/>
    <property type="match status" value="1"/>
</dbReference>
<dbReference type="AlphaFoldDB" id="A0A1M5RA74"/>